<proteinExistence type="predicted"/>
<protein>
    <submittedName>
        <fullName evidence="1">Uncharacterized protein</fullName>
    </submittedName>
</protein>
<evidence type="ECO:0000313" key="1">
    <source>
        <dbReference type="EMBL" id="TFK73596.1"/>
    </source>
</evidence>
<dbReference type="EMBL" id="ML208274">
    <property type="protein sequence ID" value="TFK73596.1"/>
    <property type="molecule type" value="Genomic_DNA"/>
</dbReference>
<keyword evidence="2" id="KW-1185">Reference proteome</keyword>
<sequence>MTVLESSGEYDLGLLWTLIQELGSQLNSNRSQAVELFSRVEDAKGRAVDSQSGFVLRRNNLHLSNEVYEAELTRMNASMIEENQGLVHDNKQLNMLIKEYEQTLETLMSNFRNRAQDVQEKELSLIREYERKLLSREEAYAEQELTTNTATSESLARISQLLRQFLRSMGGEDPERSEQTGEEEDPEGVDREPWMSTSGAEHAMEREVELARLEKENEELRRLMGLEPLYPRGPTYSESRHPTFEPPPRLEQQRSASRVGSGGGSGGHGAVGPYGTYKRMRPPS</sequence>
<organism evidence="1 2">
    <name type="scientific">Pluteus cervinus</name>
    <dbReference type="NCBI Taxonomy" id="181527"/>
    <lineage>
        <taxon>Eukaryota</taxon>
        <taxon>Fungi</taxon>
        <taxon>Dikarya</taxon>
        <taxon>Basidiomycota</taxon>
        <taxon>Agaricomycotina</taxon>
        <taxon>Agaricomycetes</taxon>
        <taxon>Agaricomycetidae</taxon>
        <taxon>Agaricales</taxon>
        <taxon>Pluteineae</taxon>
        <taxon>Pluteaceae</taxon>
        <taxon>Pluteus</taxon>
    </lineage>
</organism>
<reference evidence="1 2" key="1">
    <citation type="journal article" date="2019" name="Nat. Ecol. Evol.">
        <title>Megaphylogeny resolves global patterns of mushroom evolution.</title>
        <authorList>
            <person name="Varga T."/>
            <person name="Krizsan K."/>
            <person name="Foldi C."/>
            <person name="Dima B."/>
            <person name="Sanchez-Garcia M."/>
            <person name="Sanchez-Ramirez S."/>
            <person name="Szollosi G.J."/>
            <person name="Szarkandi J.G."/>
            <person name="Papp V."/>
            <person name="Albert L."/>
            <person name="Andreopoulos W."/>
            <person name="Angelini C."/>
            <person name="Antonin V."/>
            <person name="Barry K.W."/>
            <person name="Bougher N.L."/>
            <person name="Buchanan P."/>
            <person name="Buyck B."/>
            <person name="Bense V."/>
            <person name="Catcheside P."/>
            <person name="Chovatia M."/>
            <person name="Cooper J."/>
            <person name="Damon W."/>
            <person name="Desjardin D."/>
            <person name="Finy P."/>
            <person name="Geml J."/>
            <person name="Haridas S."/>
            <person name="Hughes K."/>
            <person name="Justo A."/>
            <person name="Karasinski D."/>
            <person name="Kautmanova I."/>
            <person name="Kiss B."/>
            <person name="Kocsube S."/>
            <person name="Kotiranta H."/>
            <person name="LaButti K.M."/>
            <person name="Lechner B.E."/>
            <person name="Liimatainen K."/>
            <person name="Lipzen A."/>
            <person name="Lukacs Z."/>
            <person name="Mihaltcheva S."/>
            <person name="Morgado L.N."/>
            <person name="Niskanen T."/>
            <person name="Noordeloos M.E."/>
            <person name="Ohm R.A."/>
            <person name="Ortiz-Santana B."/>
            <person name="Ovrebo C."/>
            <person name="Racz N."/>
            <person name="Riley R."/>
            <person name="Savchenko A."/>
            <person name="Shiryaev A."/>
            <person name="Soop K."/>
            <person name="Spirin V."/>
            <person name="Szebenyi C."/>
            <person name="Tomsovsky M."/>
            <person name="Tulloss R.E."/>
            <person name="Uehling J."/>
            <person name="Grigoriev I.V."/>
            <person name="Vagvolgyi C."/>
            <person name="Papp T."/>
            <person name="Martin F.M."/>
            <person name="Miettinen O."/>
            <person name="Hibbett D.S."/>
            <person name="Nagy L.G."/>
        </authorList>
    </citation>
    <scope>NUCLEOTIDE SEQUENCE [LARGE SCALE GENOMIC DNA]</scope>
    <source>
        <strain evidence="1 2">NL-1719</strain>
    </source>
</reference>
<name>A0ACD3B6Y3_9AGAR</name>
<dbReference type="Proteomes" id="UP000308600">
    <property type="component" value="Unassembled WGS sequence"/>
</dbReference>
<evidence type="ECO:0000313" key="2">
    <source>
        <dbReference type="Proteomes" id="UP000308600"/>
    </source>
</evidence>
<accession>A0ACD3B6Y3</accession>
<gene>
    <name evidence="1" type="ORF">BDN72DRAFT_814182</name>
</gene>